<feature type="non-terminal residue" evidence="1">
    <location>
        <position position="60"/>
    </location>
</feature>
<sequence length="60" mass="6563">SATANTLIASGTKWNSHPHITTCNNRTTTQQNLLEKSSLIELIIKTMNPQTDPSSNPLKT</sequence>
<dbReference type="AlphaFoldDB" id="A0A9N9NSI7"/>
<gene>
    <name evidence="1" type="ORF">AMORRO_LOCUS16334</name>
</gene>
<evidence type="ECO:0000313" key="2">
    <source>
        <dbReference type="Proteomes" id="UP000789342"/>
    </source>
</evidence>
<keyword evidence="2" id="KW-1185">Reference proteome</keyword>
<organism evidence="1 2">
    <name type="scientific">Acaulospora morrowiae</name>
    <dbReference type="NCBI Taxonomy" id="94023"/>
    <lineage>
        <taxon>Eukaryota</taxon>
        <taxon>Fungi</taxon>
        <taxon>Fungi incertae sedis</taxon>
        <taxon>Mucoromycota</taxon>
        <taxon>Glomeromycotina</taxon>
        <taxon>Glomeromycetes</taxon>
        <taxon>Diversisporales</taxon>
        <taxon>Acaulosporaceae</taxon>
        <taxon>Acaulospora</taxon>
    </lineage>
</organism>
<reference evidence="1" key="1">
    <citation type="submission" date="2021-06" db="EMBL/GenBank/DDBJ databases">
        <authorList>
            <person name="Kallberg Y."/>
            <person name="Tangrot J."/>
            <person name="Rosling A."/>
        </authorList>
    </citation>
    <scope>NUCLEOTIDE SEQUENCE</scope>
    <source>
        <strain evidence="1">CL551</strain>
    </source>
</reference>
<accession>A0A9N9NSI7</accession>
<name>A0A9N9NSI7_9GLOM</name>
<comment type="caution">
    <text evidence="1">The sequence shown here is derived from an EMBL/GenBank/DDBJ whole genome shotgun (WGS) entry which is preliminary data.</text>
</comment>
<dbReference type="Proteomes" id="UP000789342">
    <property type="component" value="Unassembled WGS sequence"/>
</dbReference>
<proteinExistence type="predicted"/>
<dbReference type="EMBL" id="CAJVPV010044058">
    <property type="protein sequence ID" value="CAG8766821.1"/>
    <property type="molecule type" value="Genomic_DNA"/>
</dbReference>
<feature type="non-terminal residue" evidence="1">
    <location>
        <position position="1"/>
    </location>
</feature>
<protein>
    <submittedName>
        <fullName evidence="1">6409_t:CDS:1</fullName>
    </submittedName>
</protein>
<evidence type="ECO:0000313" key="1">
    <source>
        <dbReference type="EMBL" id="CAG8766821.1"/>
    </source>
</evidence>